<proteinExistence type="predicted"/>
<reference evidence="2" key="2">
    <citation type="submission" date="2025-08" db="UniProtKB">
        <authorList>
            <consortium name="RefSeq"/>
        </authorList>
    </citation>
    <scope>IDENTIFICATION</scope>
    <source>
        <tissue evidence="2">Etiolated seedlings</tissue>
    </source>
</reference>
<organism evidence="1 2">
    <name type="scientific">Cicer arietinum</name>
    <name type="common">Chickpea</name>
    <name type="synonym">Garbanzo</name>
    <dbReference type="NCBI Taxonomy" id="3827"/>
    <lineage>
        <taxon>Eukaryota</taxon>
        <taxon>Viridiplantae</taxon>
        <taxon>Streptophyta</taxon>
        <taxon>Embryophyta</taxon>
        <taxon>Tracheophyta</taxon>
        <taxon>Spermatophyta</taxon>
        <taxon>Magnoliopsida</taxon>
        <taxon>eudicotyledons</taxon>
        <taxon>Gunneridae</taxon>
        <taxon>Pentapetalae</taxon>
        <taxon>rosids</taxon>
        <taxon>fabids</taxon>
        <taxon>Fabales</taxon>
        <taxon>Fabaceae</taxon>
        <taxon>Papilionoideae</taxon>
        <taxon>50 kb inversion clade</taxon>
        <taxon>NPAAA clade</taxon>
        <taxon>Hologalegina</taxon>
        <taxon>IRL clade</taxon>
        <taxon>Cicereae</taxon>
        <taxon>Cicer</taxon>
    </lineage>
</organism>
<reference evidence="1" key="1">
    <citation type="journal article" date="2013" name="Nat. Biotechnol.">
        <title>Draft genome sequence of chickpea (Cicer arietinum) provides a resource for trait improvement.</title>
        <authorList>
            <person name="Varshney R.K."/>
            <person name="Song C."/>
            <person name="Saxena R.K."/>
            <person name="Azam S."/>
            <person name="Yu S."/>
            <person name="Sharpe A.G."/>
            <person name="Cannon S."/>
            <person name="Baek J."/>
            <person name="Rosen B.D."/>
            <person name="Tar'an B."/>
            <person name="Millan T."/>
            <person name="Zhang X."/>
            <person name="Ramsay L.D."/>
            <person name="Iwata A."/>
            <person name="Wang Y."/>
            <person name="Nelson W."/>
            <person name="Farmer A.D."/>
            <person name="Gaur P.M."/>
            <person name="Soderlund C."/>
            <person name="Penmetsa R.V."/>
            <person name="Xu C."/>
            <person name="Bharti A.K."/>
            <person name="He W."/>
            <person name="Winter P."/>
            <person name="Zhao S."/>
            <person name="Hane J.K."/>
            <person name="Carrasquilla-Garcia N."/>
            <person name="Condie J.A."/>
            <person name="Upadhyaya H.D."/>
            <person name="Luo M.C."/>
            <person name="Thudi M."/>
            <person name="Gowda C.L."/>
            <person name="Singh N.P."/>
            <person name="Lichtenzveig J."/>
            <person name="Gali K.K."/>
            <person name="Rubio J."/>
            <person name="Nadarajan N."/>
            <person name="Dolezel J."/>
            <person name="Bansal K.C."/>
            <person name="Xu X."/>
            <person name="Edwards D."/>
            <person name="Zhang G."/>
            <person name="Kahl G."/>
            <person name="Gil J."/>
            <person name="Singh K.B."/>
            <person name="Datta S.K."/>
            <person name="Jackson S.A."/>
            <person name="Wang J."/>
            <person name="Cook D.R."/>
        </authorList>
    </citation>
    <scope>NUCLEOTIDE SEQUENCE [LARGE SCALE GENOMIC DNA]</scope>
    <source>
        <strain evidence="1">cv. CDC Frontier</strain>
    </source>
</reference>
<gene>
    <name evidence="2" type="primary">LOC113785867</name>
</gene>
<dbReference type="Proteomes" id="UP000087171">
    <property type="component" value="Chromosome Ca3"/>
</dbReference>
<protein>
    <submittedName>
        <fullName evidence="2">Uncharacterized protein LOC113785867</fullName>
    </submittedName>
</protein>
<dbReference type="GeneID" id="113785867"/>
<dbReference type="RefSeq" id="XP_027188899.1">
    <property type="nucleotide sequence ID" value="XM_027333098.1"/>
</dbReference>
<evidence type="ECO:0000313" key="2">
    <source>
        <dbReference type="RefSeq" id="XP_027188899.1"/>
    </source>
</evidence>
<sequence>MSGAWEDAKDSSVIVEAEAVVGVEDTVVGPGTGRKDKGLMPMEREIVGPSRRAESELPLPVNDPLPTVTKVADCFEVPAPPKPPISSVDLTSEESDPSMYVDEDKVTSKMDAASDGTCGACGGHPCYCSC</sequence>
<accession>A0A3Q7X5E2</accession>
<dbReference type="KEGG" id="cam:113785867"/>
<dbReference type="AlphaFoldDB" id="A0A3Q7X5E2"/>
<evidence type="ECO:0000313" key="1">
    <source>
        <dbReference type="Proteomes" id="UP000087171"/>
    </source>
</evidence>
<keyword evidence="1" id="KW-1185">Reference proteome</keyword>
<name>A0A3Q7X5E2_CICAR</name>